<dbReference type="Proteomes" id="UP001148018">
    <property type="component" value="Unassembled WGS sequence"/>
</dbReference>
<evidence type="ECO:0000259" key="4">
    <source>
        <dbReference type="PROSITE" id="PS50026"/>
    </source>
</evidence>
<comment type="caution">
    <text evidence="1">Lacks conserved residue(s) required for the propagation of feature annotation.</text>
</comment>
<keyword evidence="1" id="KW-0245">EGF-like domain</keyword>
<feature type="signal peptide" evidence="3">
    <location>
        <begin position="1"/>
        <end position="25"/>
    </location>
</feature>
<sequence>MTPVTMQTKLVIFFLNVLFYTSCHLAELQICHTCNGTVLDQTEVGRFCSSSAGRVEGRCCLQQLNSTQTPHVITGLDLSNCSLNQIADLQDASTAVVIDLSSNPIVNISDAVFQGCAALNDLLLPSSLSCPGGNASWETVSISEGILLCRGQRSMCNETGHLSLSCPENSLCAPDGPGFFRCDCVHGYHGYKCLREGEFPFIQVFSPLAGATVLLSLVLWATERRKAKSN</sequence>
<keyword evidence="2" id="KW-0472">Membrane</keyword>
<protein>
    <recommendedName>
        <fullName evidence="4">EGF-like domain-containing protein</fullName>
    </recommendedName>
</protein>
<dbReference type="EMBL" id="JANIIK010000042">
    <property type="protein sequence ID" value="KAJ3607251.1"/>
    <property type="molecule type" value="Genomic_DNA"/>
</dbReference>
<name>A0A9Q0EHZ4_9TELE</name>
<feature type="chain" id="PRO_5040515631" description="EGF-like domain-containing protein" evidence="3">
    <location>
        <begin position="26"/>
        <end position="230"/>
    </location>
</feature>
<dbReference type="PROSITE" id="PS01186">
    <property type="entry name" value="EGF_2"/>
    <property type="match status" value="1"/>
</dbReference>
<evidence type="ECO:0000313" key="6">
    <source>
        <dbReference type="Proteomes" id="UP001148018"/>
    </source>
</evidence>
<proteinExistence type="predicted"/>
<dbReference type="PANTHER" id="PTHR15926">
    <property type="entry name" value="ALL-TRANS RETINOIC ACID-INDUCED DIFFERENTIATION FACTOR"/>
    <property type="match status" value="1"/>
</dbReference>
<dbReference type="AlphaFoldDB" id="A0A9Q0EHZ4"/>
<gene>
    <name evidence="5" type="ORF">NHX12_026763</name>
</gene>
<organism evidence="5 6">
    <name type="scientific">Muraenolepis orangiensis</name>
    <name type="common">Patagonian moray cod</name>
    <dbReference type="NCBI Taxonomy" id="630683"/>
    <lineage>
        <taxon>Eukaryota</taxon>
        <taxon>Metazoa</taxon>
        <taxon>Chordata</taxon>
        <taxon>Craniata</taxon>
        <taxon>Vertebrata</taxon>
        <taxon>Euteleostomi</taxon>
        <taxon>Actinopterygii</taxon>
        <taxon>Neopterygii</taxon>
        <taxon>Teleostei</taxon>
        <taxon>Neoteleostei</taxon>
        <taxon>Acanthomorphata</taxon>
        <taxon>Zeiogadaria</taxon>
        <taxon>Gadariae</taxon>
        <taxon>Gadiformes</taxon>
        <taxon>Muraenolepidoidei</taxon>
        <taxon>Muraenolepididae</taxon>
        <taxon>Muraenolepis</taxon>
    </lineage>
</organism>
<dbReference type="InterPro" id="IPR000742">
    <property type="entry name" value="EGF"/>
</dbReference>
<keyword evidence="2" id="KW-1133">Transmembrane helix</keyword>
<comment type="caution">
    <text evidence="5">The sequence shown here is derived from an EMBL/GenBank/DDBJ whole genome shotgun (WGS) entry which is preliminary data.</text>
</comment>
<dbReference type="PROSITE" id="PS50026">
    <property type="entry name" value="EGF_3"/>
    <property type="match status" value="1"/>
</dbReference>
<dbReference type="PROSITE" id="PS00022">
    <property type="entry name" value="EGF_1"/>
    <property type="match status" value="1"/>
</dbReference>
<dbReference type="OrthoDB" id="9989713at2759"/>
<dbReference type="PANTHER" id="PTHR15926:SF1">
    <property type="entry name" value="ALL-TRANS RETINOIC ACID-INDUCED DIFFERENTIATION FACTOR"/>
    <property type="match status" value="1"/>
</dbReference>
<evidence type="ECO:0000256" key="3">
    <source>
        <dbReference type="SAM" id="SignalP"/>
    </source>
</evidence>
<evidence type="ECO:0000313" key="5">
    <source>
        <dbReference type="EMBL" id="KAJ3607251.1"/>
    </source>
</evidence>
<evidence type="ECO:0000256" key="2">
    <source>
        <dbReference type="SAM" id="Phobius"/>
    </source>
</evidence>
<dbReference type="Gene3D" id="3.80.10.10">
    <property type="entry name" value="Ribonuclease Inhibitor"/>
    <property type="match status" value="1"/>
</dbReference>
<keyword evidence="3" id="KW-0732">Signal</keyword>
<accession>A0A9Q0EHZ4</accession>
<dbReference type="SUPFAM" id="SSF52058">
    <property type="entry name" value="L domain-like"/>
    <property type="match status" value="1"/>
</dbReference>
<feature type="disulfide bond" evidence="1">
    <location>
        <begin position="184"/>
        <end position="193"/>
    </location>
</feature>
<dbReference type="InterPro" id="IPR032675">
    <property type="entry name" value="LRR_dom_sf"/>
</dbReference>
<dbReference type="GO" id="GO:0045669">
    <property type="term" value="P:positive regulation of osteoblast differentiation"/>
    <property type="evidence" value="ECO:0007669"/>
    <property type="project" value="TreeGrafter"/>
</dbReference>
<feature type="transmembrane region" description="Helical" evidence="2">
    <location>
        <begin position="201"/>
        <end position="221"/>
    </location>
</feature>
<keyword evidence="1" id="KW-1015">Disulfide bond</keyword>
<evidence type="ECO:0000256" key="1">
    <source>
        <dbReference type="PROSITE-ProRule" id="PRU00076"/>
    </source>
</evidence>
<dbReference type="InterPro" id="IPR042350">
    <property type="entry name" value="ATRAID"/>
</dbReference>
<keyword evidence="2" id="KW-0812">Transmembrane</keyword>
<reference evidence="5" key="1">
    <citation type="submission" date="2022-07" db="EMBL/GenBank/DDBJ databases">
        <title>Chromosome-level genome of Muraenolepis orangiensis.</title>
        <authorList>
            <person name="Kim J."/>
        </authorList>
    </citation>
    <scope>NUCLEOTIDE SEQUENCE</scope>
    <source>
        <strain evidence="5">KU_S4_2022</strain>
        <tissue evidence="5">Muscle</tissue>
    </source>
</reference>
<keyword evidence="6" id="KW-1185">Reference proteome</keyword>
<feature type="domain" description="EGF-like" evidence="4">
    <location>
        <begin position="157"/>
        <end position="194"/>
    </location>
</feature>